<organism evidence="3 4">
    <name type="scientific">Tardiphaga robiniae</name>
    <dbReference type="NCBI Taxonomy" id="943830"/>
    <lineage>
        <taxon>Bacteria</taxon>
        <taxon>Pseudomonadati</taxon>
        <taxon>Pseudomonadota</taxon>
        <taxon>Alphaproteobacteria</taxon>
        <taxon>Hyphomicrobiales</taxon>
        <taxon>Nitrobacteraceae</taxon>
        <taxon>Tardiphaga</taxon>
    </lineage>
</organism>
<dbReference type="GO" id="GO:0008684">
    <property type="term" value="F:2-oxopent-4-enoate hydratase activity"/>
    <property type="evidence" value="ECO:0007669"/>
    <property type="project" value="TreeGrafter"/>
</dbReference>
<dbReference type="PANTHER" id="PTHR30143">
    <property type="entry name" value="ACID HYDRATASE"/>
    <property type="match status" value="1"/>
</dbReference>
<comment type="caution">
    <text evidence="3">The sequence shown here is derived from an EMBL/GenBank/DDBJ whole genome shotgun (WGS) entry which is preliminary data.</text>
</comment>
<dbReference type="STRING" id="943830.A4A58_11395"/>
<name>A0A163Y321_9BRAD</name>
<dbReference type="Gene3D" id="3.90.850.10">
    <property type="entry name" value="Fumarylacetoacetase-like, C-terminal domain"/>
    <property type="match status" value="1"/>
</dbReference>
<dbReference type="GO" id="GO:0005737">
    <property type="term" value="C:cytoplasm"/>
    <property type="evidence" value="ECO:0007669"/>
    <property type="project" value="TreeGrafter"/>
</dbReference>
<accession>A0A163Y321</accession>
<dbReference type="InterPro" id="IPR036663">
    <property type="entry name" value="Fumarylacetoacetase_C_sf"/>
</dbReference>
<keyword evidence="4" id="KW-1185">Reference proteome</keyword>
<evidence type="ECO:0000259" key="2">
    <source>
        <dbReference type="Pfam" id="PF01557"/>
    </source>
</evidence>
<dbReference type="Proteomes" id="UP000076574">
    <property type="component" value="Unassembled WGS sequence"/>
</dbReference>
<dbReference type="PANTHER" id="PTHR30143:SF0">
    <property type="entry name" value="2-KETO-4-PENTENOATE HYDRATASE"/>
    <property type="match status" value="1"/>
</dbReference>
<dbReference type="OrthoDB" id="9792137at2"/>
<reference evidence="3 4" key="1">
    <citation type="submission" date="2016-03" db="EMBL/GenBank/DDBJ databases">
        <title>Microsymbionts genomes from the relict species Vavilovia formosa (Stev.) Fed.</title>
        <authorList>
            <person name="Kopat V."/>
            <person name="Chirak E."/>
            <person name="Kimeklis A."/>
            <person name="Andronov E."/>
        </authorList>
    </citation>
    <scope>NUCLEOTIDE SEQUENCE [LARGE SCALE GENOMIC DNA]</scope>
    <source>
        <strain evidence="3 4">Vaf07</strain>
    </source>
</reference>
<dbReference type="RefSeq" id="WP_068735639.1">
    <property type="nucleotide sequence ID" value="NZ_LVYV01000034.1"/>
</dbReference>
<evidence type="ECO:0000313" key="3">
    <source>
        <dbReference type="EMBL" id="KZD21733.1"/>
    </source>
</evidence>
<dbReference type="SUPFAM" id="SSF56529">
    <property type="entry name" value="FAH"/>
    <property type="match status" value="1"/>
</dbReference>
<evidence type="ECO:0000313" key="4">
    <source>
        <dbReference type="Proteomes" id="UP000076574"/>
    </source>
</evidence>
<evidence type="ECO:0000256" key="1">
    <source>
        <dbReference type="ARBA" id="ARBA00023239"/>
    </source>
</evidence>
<dbReference type="EMBL" id="LVYV01000034">
    <property type="protein sequence ID" value="KZD21733.1"/>
    <property type="molecule type" value="Genomic_DNA"/>
</dbReference>
<protein>
    <submittedName>
        <fullName evidence="3">Hydratase</fullName>
    </submittedName>
</protein>
<keyword evidence="1" id="KW-0456">Lyase</keyword>
<feature type="domain" description="Fumarylacetoacetase-like C-terminal" evidence="2">
    <location>
        <begin position="99"/>
        <end position="258"/>
    </location>
</feature>
<sequence>MEKYLAIAEILAYVRHNRTPLTVLPPDAVPHDEADGYRVQDALHNLLSPDFGLQVGYKIGCTSAVMQQYLGISHPCAGGLYMGGVHTAGTSLRYNDYVHVGVECEIAVQFANDLMPSGEPFTADDVATAIDAYHPAIEIVDDRYADWRSMDAPTLIADDFFAAGCVLGVPVARGKAPDLLSVIGRAVVNGTEVGRGNGADVLGHPHHALAWLANHLAARGKILRAGDFVLTGSLVQTAWLNAGDHVRMELLGLGSVEVDFKS</sequence>
<dbReference type="Pfam" id="PF01557">
    <property type="entry name" value="FAA_hydrolase"/>
    <property type="match status" value="1"/>
</dbReference>
<gene>
    <name evidence="3" type="ORF">A4A58_11395</name>
</gene>
<proteinExistence type="predicted"/>
<dbReference type="AlphaFoldDB" id="A0A163Y321"/>
<dbReference type="InterPro" id="IPR050772">
    <property type="entry name" value="Hydratase-Decarb/MhpD_sf"/>
</dbReference>
<dbReference type="InterPro" id="IPR011234">
    <property type="entry name" value="Fumarylacetoacetase-like_C"/>
</dbReference>